<name>A0A9P6FV70_9FUNG</name>
<protein>
    <submittedName>
        <fullName evidence="2">Uncharacterized protein</fullName>
    </submittedName>
</protein>
<evidence type="ECO:0000313" key="2">
    <source>
        <dbReference type="EMBL" id="KAF9582307.1"/>
    </source>
</evidence>
<dbReference type="OrthoDB" id="2445035at2759"/>
<evidence type="ECO:0000256" key="1">
    <source>
        <dbReference type="SAM" id="MobiDB-lite"/>
    </source>
</evidence>
<keyword evidence="3" id="KW-1185">Reference proteome</keyword>
<organism evidence="2 3">
    <name type="scientific">Lunasporangiospora selenospora</name>
    <dbReference type="NCBI Taxonomy" id="979761"/>
    <lineage>
        <taxon>Eukaryota</taxon>
        <taxon>Fungi</taxon>
        <taxon>Fungi incertae sedis</taxon>
        <taxon>Mucoromycota</taxon>
        <taxon>Mortierellomycotina</taxon>
        <taxon>Mortierellomycetes</taxon>
        <taxon>Mortierellales</taxon>
        <taxon>Mortierellaceae</taxon>
        <taxon>Lunasporangiospora</taxon>
    </lineage>
</organism>
<reference evidence="2" key="1">
    <citation type="journal article" date="2020" name="Fungal Divers.">
        <title>Resolving the Mortierellaceae phylogeny through synthesis of multi-gene phylogenetics and phylogenomics.</title>
        <authorList>
            <person name="Vandepol N."/>
            <person name="Liber J."/>
            <person name="Desiro A."/>
            <person name="Na H."/>
            <person name="Kennedy M."/>
            <person name="Barry K."/>
            <person name="Grigoriev I.V."/>
            <person name="Miller A.N."/>
            <person name="O'Donnell K."/>
            <person name="Stajich J.E."/>
            <person name="Bonito G."/>
        </authorList>
    </citation>
    <scope>NUCLEOTIDE SEQUENCE</scope>
    <source>
        <strain evidence="2">KOD1015</strain>
    </source>
</reference>
<proteinExistence type="predicted"/>
<feature type="region of interest" description="Disordered" evidence="1">
    <location>
        <begin position="341"/>
        <end position="361"/>
    </location>
</feature>
<dbReference type="Proteomes" id="UP000780801">
    <property type="component" value="Unassembled WGS sequence"/>
</dbReference>
<dbReference type="EMBL" id="JAABOA010001100">
    <property type="protein sequence ID" value="KAF9582307.1"/>
    <property type="molecule type" value="Genomic_DNA"/>
</dbReference>
<accession>A0A9P6FV70</accession>
<dbReference type="AlphaFoldDB" id="A0A9P6FV70"/>
<comment type="caution">
    <text evidence="2">The sequence shown here is derived from an EMBL/GenBank/DDBJ whole genome shotgun (WGS) entry which is preliminary data.</text>
</comment>
<gene>
    <name evidence="2" type="ORF">BGW38_000385</name>
</gene>
<sequence>MKVAADTRVSADATVAEALEQPESKVTLDSGFNTNPDISELQFRARFLERLEGDMDAAVPTVDAASDCSDQKEAVDNALETAYQVIGNIERQEVSGILESAQKLLANTKSIVEEAFLSATETTDIINEASPESGKNKVEERKQLGIALVAFNQMLGSLARPDNGVYSETLTTLTESLSSVQEQVQKLFHCLASSTRLLLEDSHCGMLADFYRTSVEGAIKTNQELAPRTPPKETKDQDLTRLMAGLQTLLELMSKTSISSSNEGLLSIRPIFAADVLDQFRDQLYRAGEEDNIKSFARFGLGQVIGASNALEACLRIAADPVVAIDELNEELDFQDQQVFDGDEFSDSEDDGEGLDTAHGN</sequence>
<feature type="compositionally biased region" description="Acidic residues" evidence="1">
    <location>
        <begin position="341"/>
        <end position="354"/>
    </location>
</feature>
<evidence type="ECO:0000313" key="3">
    <source>
        <dbReference type="Proteomes" id="UP000780801"/>
    </source>
</evidence>